<dbReference type="Pfam" id="PF00067">
    <property type="entry name" value="p450"/>
    <property type="match status" value="1"/>
</dbReference>
<dbReference type="PANTHER" id="PTHR47944">
    <property type="entry name" value="CYTOCHROME P450 98A9"/>
    <property type="match status" value="1"/>
</dbReference>
<dbReference type="PRINTS" id="PR00385">
    <property type="entry name" value="P450"/>
</dbReference>
<keyword evidence="5 6" id="KW-0408">Iron</keyword>
<evidence type="ECO:0000313" key="9">
    <source>
        <dbReference type="Proteomes" id="UP000001514"/>
    </source>
</evidence>
<evidence type="ECO:0000256" key="4">
    <source>
        <dbReference type="ARBA" id="ARBA00023002"/>
    </source>
</evidence>
<dbReference type="InterPro" id="IPR036396">
    <property type="entry name" value="Cyt_P450_sf"/>
</dbReference>
<dbReference type="AlphaFoldDB" id="D8T2K0"/>
<evidence type="ECO:0000313" key="8">
    <source>
        <dbReference type="EMBL" id="EFJ09111.1"/>
    </source>
</evidence>
<dbReference type="GO" id="GO:0005506">
    <property type="term" value="F:iron ion binding"/>
    <property type="evidence" value="ECO:0007669"/>
    <property type="project" value="InterPro"/>
</dbReference>
<organism evidence="9">
    <name type="scientific">Selaginella moellendorffii</name>
    <name type="common">Spikemoss</name>
    <dbReference type="NCBI Taxonomy" id="88036"/>
    <lineage>
        <taxon>Eukaryota</taxon>
        <taxon>Viridiplantae</taxon>
        <taxon>Streptophyta</taxon>
        <taxon>Embryophyta</taxon>
        <taxon>Tracheophyta</taxon>
        <taxon>Lycopodiopsida</taxon>
        <taxon>Selaginellales</taxon>
        <taxon>Selaginellaceae</taxon>
        <taxon>Selaginella</taxon>
    </lineage>
</organism>
<comment type="similarity">
    <text evidence="1 7">Belongs to the cytochrome P450 family.</text>
</comment>
<dbReference type="GO" id="GO:0016705">
    <property type="term" value="F:oxidoreductase activity, acting on paired donors, with incorporation or reduction of molecular oxygen"/>
    <property type="evidence" value="ECO:0007669"/>
    <property type="project" value="InterPro"/>
</dbReference>
<keyword evidence="7" id="KW-0503">Monooxygenase</keyword>
<comment type="cofactor">
    <cofactor evidence="6">
        <name>heme</name>
        <dbReference type="ChEBI" id="CHEBI:30413"/>
    </cofactor>
</comment>
<dbReference type="InParanoid" id="D8T2K0"/>
<evidence type="ECO:0000256" key="7">
    <source>
        <dbReference type="RuleBase" id="RU000461"/>
    </source>
</evidence>
<dbReference type="EMBL" id="GL377666">
    <property type="protein sequence ID" value="EFJ09111.1"/>
    <property type="molecule type" value="Genomic_DNA"/>
</dbReference>
<dbReference type="STRING" id="88036.D8T2K0"/>
<dbReference type="PANTHER" id="PTHR47944:SF16">
    <property type="entry name" value="CYTOCHROME P450 FAMILY 1 SUBFAMILY A POLYPEPTIDE 1"/>
    <property type="match status" value="1"/>
</dbReference>
<reference evidence="8 9" key="1">
    <citation type="journal article" date="2011" name="Science">
        <title>The Selaginella genome identifies genetic changes associated with the evolution of vascular plants.</title>
        <authorList>
            <person name="Banks J.A."/>
            <person name="Nishiyama T."/>
            <person name="Hasebe M."/>
            <person name="Bowman J.L."/>
            <person name="Gribskov M."/>
            <person name="dePamphilis C."/>
            <person name="Albert V.A."/>
            <person name="Aono N."/>
            <person name="Aoyama T."/>
            <person name="Ambrose B.A."/>
            <person name="Ashton N.W."/>
            <person name="Axtell M.J."/>
            <person name="Barker E."/>
            <person name="Barker M.S."/>
            <person name="Bennetzen J.L."/>
            <person name="Bonawitz N.D."/>
            <person name="Chapple C."/>
            <person name="Cheng C."/>
            <person name="Correa L.G."/>
            <person name="Dacre M."/>
            <person name="DeBarry J."/>
            <person name="Dreyer I."/>
            <person name="Elias M."/>
            <person name="Engstrom E.M."/>
            <person name="Estelle M."/>
            <person name="Feng L."/>
            <person name="Finet C."/>
            <person name="Floyd S.K."/>
            <person name="Frommer W.B."/>
            <person name="Fujita T."/>
            <person name="Gramzow L."/>
            <person name="Gutensohn M."/>
            <person name="Harholt J."/>
            <person name="Hattori M."/>
            <person name="Heyl A."/>
            <person name="Hirai T."/>
            <person name="Hiwatashi Y."/>
            <person name="Ishikawa M."/>
            <person name="Iwata M."/>
            <person name="Karol K.G."/>
            <person name="Koehler B."/>
            <person name="Kolukisaoglu U."/>
            <person name="Kubo M."/>
            <person name="Kurata T."/>
            <person name="Lalonde S."/>
            <person name="Li K."/>
            <person name="Li Y."/>
            <person name="Litt A."/>
            <person name="Lyons E."/>
            <person name="Manning G."/>
            <person name="Maruyama T."/>
            <person name="Michael T.P."/>
            <person name="Mikami K."/>
            <person name="Miyazaki S."/>
            <person name="Morinaga S."/>
            <person name="Murata T."/>
            <person name="Mueller-Roeber B."/>
            <person name="Nelson D.R."/>
            <person name="Obara M."/>
            <person name="Oguri Y."/>
            <person name="Olmstead R.G."/>
            <person name="Onodera N."/>
            <person name="Petersen B.L."/>
            <person name="Pils B."/>
            <person name="Prigge M."/>
            <person name="Rensing S.A."/>
            <person name="Riano-Pachon D.M."/>
            <person name="Roberts A.W."/>
            <person name="Sato Y."/>
            <person name="Scheller H.V."/>
            <person name="Schulz B."/>
            <person name="Schulz C."/>
            <person name="Shakirov E.V."/>
            <person name="Shibagaki N."/>
            <person name="Shinohara N."/>
            <person name="Shippen D.E."/>
            <person name="Soerensen I."/>
            <person name="Sotooka R."/>
            <person name="Sugimoto N."/>
            <person name="Sugita M."/>
            <person name="Sumikawa N."/>
            <person name="Tanurdzic M."/>
            <person name="Theissen G."/>
            <person name="Ulvskov P."/>
            <person name="Wakazuki S."/>
            <person name="Weng J.K."/>
            <person name="Willats W.W."/>
            <person name="Wipf D."/>
            <person name="Wolf P.G."/>
            <person name="Yang L."/>
            <person name="Zimmer A.D."/>
            <person name="Zhu Q."/>
            <person name="Mitros T."/>
            <person name="Hellsten U."/>
            <person name="Loque D."/>
            <person name="Otillar R."/>
            <person name="Salamov A."/>
            <person name="Schmutz J."/>
            <person name="Shapiro H."/>
            <person name="Lindquist E."/>
            <person name="Lucas S."/>
            <person name="Rokhsar D."/>
            <person name="Grigoriev I.V."/>
        </authorList>
    </citation>
    <scope>NUCLEOTIDE SEQUENCE [LARGE SCALE GENOMIC DNA]</scope>
</reference>
<dbReference type="PRINTS" id="PR00463">
    <property type="entry name" value="EP450I"/>
</dbReference>
<dbReference type="eggNOG" id="KOG0156">
    <property type="taxonomic scope" value="Eukaryota"/>
</dbReference>
<keyword evidence="4 7" id="KW-0560">Oxidoreductase</keyword>
<dbReference type="InterPro" id="IPR017972">
    <property type="entry name" value="Cyt_P450_CS"/>
</dbReference>
<evidence type="ECO:0000256" key="5">
    <source>
        <dbReference type="ARBA" id="ARBA00023004"/>
    </source>
</evidence>
<gene>
    <name evidence="8" type="primary">CYP703E1</name>
    <name evidence="8" type="ORF">SELMODRAFT_235879</name>
</gene>
<evidence type="ECO:0000256" key="1">
    <source>
        <dbReference type="ARBA" id="ARBA00010617"/>
    </source>
</evidence>
<sequence length="488" mass="54148">MPPLLPPPASPPLPPGPRGWPIIGNLLDVGTVPHEGMMKLTRAYGPLVYLRLGAIPHVVSDDPAIIKEFLKIQDHIFASRPGNVILAELLTYGGKDIGFAPYGAHWRNMRKICTLELFSAKSVDSFQRLRRMEMIHTLGLILDAAVDRRAVDLRDAFNGLTSNMMTRMLLGKRYFGPGDPGPEVGAELKAMIAEGILMMNGFNISDYLPFLRFLDLQGQERRMKQIMRHIDGLATALLLELAPRIGKKPESFVDILVNLRGENGEPHLPEDVMKAVMVDMMAAGTDTPGVSCEWAMAELLRDPALLARVREEVDRVVCVDRLVDESDLAHFRLLRAVLKESFRLHPVGAILIPHLAMEDAVVAGYGIPKDTRVLINVFALNRNAQVWERPHEFDPERHLRGLGEGAVVEFGDPECRLIPFGSGRRMCPAASLGLTMVLLALANLVHAFDWEVPANLSMERAPGKMVKAQALTALARPRLPRHLYSQQI</sequence>
<keyword evidence="3 6" id="KW-0479">Metal-binding</keyword>
<dbReference type="KEGG" id="smo:SELMODRAFT_235879"/>
<evidence type="ECO:0000256" key="6">
    <source>
        <dbReference type="PIRSR" id="PIRSR602401-1"/>
    </source>
</evidence>
<protein>
    <submittedName>
        <fullName evidence="8">Uncharacterized protein CYP703E1</fullName>
    </submittedName>
</protein>
<keyword evidence="9" id="KW-1185">Reference proteome</keyword>
<dbReference type="InterPro" id="IPR001128">
    <property type="entry name" value="Cyt_P450"/>
</dbReference>
<evidence type="ECO:0000256" key="3">
    <source>
        <dbReference type="ARBA" id="ARBA00022723"/>
    </source>
</evidence>
<dbReference type="Gene3D" id="1.10.630.10">
    <property type="entry name" value="Cytochrome P450"/>
    <property type="match status" value="1"/>
</dbReference>
<accession>D8T2K0</accession>
<dbReference type="Proteomes" id="UP000001514">
    <property type="component" value="Unassembled WGS sequence"/>
</dbReference>
<dbReference type="GO" id="GO:0004497">
    <property type="term" value="F:monooxygenase activity"/>
    <property type="evidence" value="ECO:0007669"/>
    <property type="project" value="UniProtKB-KW"/>
</dbReference>
<dbReference type="SUPFAM" id="SSF48264">
    <property type="entry name" value="Cytochrome P450"/>
    <property type="match status" value="1"/>
</dbReference>
<evidence type="ECO:0000256" key="2">
    <source>
        <dbReference type="ARBA" id="ARBA00022617"/>
    </source>
</evidence>
<dbReference type="InterPro" id="IPR002401">
    <property type="entry name" value="Cyt_P450_E_grp-I"/>
</dbReference>
<dbReference type="PROSITE" id="PS00086">
    <property type="entry name" value="CYTOCHROME_P450"/>
    <property type="match status" value="1"/>
</dbReference>
<dbReference type="HOGENOM" id="CLU_001570_4_0_1"/>
<dbReference type="GO" id="GO:0020037">
    <property type="term" value="F:heme binding"/>
    <property type="evidence" value="ECO:0007669"/>
    <property type="project" value="InterPro"/>
</dbReference>
<dbReference type="Gramene" id="EFJ09111">
    <property type="protein sequence ID" value="EFJ09111"/>
    <property type="gene ID" value="SELMODRAFT_235879"/>
</dbReference>
<feature type="binding site" description="axial binding residue" evidence="6">
    <location>
        <position position="427"/>
    </location>
    <ligand>
        <name>heme</name>
        <dbReference type="ChEBI" id="CHEBI:30413"/>
    </ligand>
    <ligandPart>
        <name>Fe</name>
        <dbReference type="ChEBI" id="CHEBI:18248"/>
    </ligandPart>
</feature>
<keyword evidence="2 6" id="KW-0349">Heme</keyword>
<name>D8T2K0_SELML</name>
<dbReference type="CDD" id="cd20618">
    <property type="entry name" value="CYP71_clan"/>
    <property type="match status" value="1"/>
</dbReference>
<proteinExistence type="inferred from homology"/>